<dbReference type="EMBL" id="BDIP01009986">
    <property type="protein sequence ID" value="GCA65156.1"/>
    <property type="molecule type" value="Genomic_DNA"/>
</dbReference>
<proteinExistence type="predicted"/>
<evidence type="ECO:0000313" key="1">
    <source>
        <dbReference type="EMBL" id="GCA65156.1"/>
    </source>
</evidence>
<accession>A0A391NZE1</accession>
<name>A0A391NZE1_9EUKA</name>
<sequence length="44" mass="4591">MYCRAMMGAKKLLSPEAKAAAKALAAAYTTGDASNAVQSMIRDL</sequence>
<comment type="caution">
    <text evidence="1">The sequence shown here is derived from an EMBL/GenBank/DDBJ whole genome shotgun (WGS) entry which is preliminary data.</text>
</comment>
<feature type="non-terminal residue" evidence="1">
    <location>
        <position position="1"/>
    </location>
</feature>
<dbReference type="Proteomes" id="UP000265618">
    <property type="component" value="Unassembled WGS sequence"/>
</dbReference>
<evidence type="ECO:0000313" key="2">
    <source>
        <dbReference type="Proteomes" id="UP000265618"/>
    </source>
</evidence>
<gene>
    <name evidence="1" type="ORF">KIPB_016401</name>
</gene>
<dbReference type="AlphaFoldDB" id="A0A391NZE1"/>
<keyword evidence="2" id="KW-1185">Reference proteome</keyword>
<organism evidence="1 2">
    <name type="scientific">Kipferlia bialata</name>
    <dbReference type="NCBI Taxonomy" id="797122"/>
    <lineage>
        <taxon>Eukaryota</taxon>
        <taxon>Metamonada</taxon>
        <taxon>Carpediemonas-like organisms</taxon>
        <taxon>Kipferlia</taxon>
    </lineage>
</organism>
<reference evidence="1 2" key="1">
    <citation type="journal article" date="2018" name="PLoS ONE">
        <title>The draft genome of Kipferlia bialata reveals reductive genome evolution in fornicate parasites.</title>
        <authorList>
            <person name="Tanifuji G."/>
            <person name="Takabayashi S."/>
            <person name="Kume K."/>
            <person name="Takagi M."/>
            <person name="Nakayama T."/>
            <person name="Kamikawa R."/>
            <person name="Inagaki Y."/>
            <person name="Hashimoto T."/>
        </authorList>
    </citation>
    <scope>NUCLEOTIDE SEQUENCE [LARGE SCALE GENOMIC DNA]</scope>
    <source>
        <strain evidence="1">NY0173</strain>
    </source>
</reference>
<protein>
    <submittedName>
        <fullName evidence="1">Uncharacterized protein</fullName>
    </submittedName>
</protein>